<gene>
    <name evidence="4" type="primary">thiE</name>
    <name evidence="4" type="ORF">Pla163_08110</name>
</gene>
<dbReference type="GO" id="GO:0009228">
    <property type="term" value="P:thiamine biosynthetic process"/>
    <property type="evidence" value="ECO:0007669"/>
    <property type="project" value="UniProtKB-KW"/>
</dbReference>
<evidence type="ECO:0000256" key="2">
    <source>
        <dbReference type="ARBA" id="ARBA00022977"/>
    </source>
</evidence>
<dbReference type="GO" id="GO:0005737">
    <property type="term" value="C:cytoplasm"/>
    <property type="evidence" value="ECO:0007669"/>
    <property type="project" value="TreeGrafter"/>
</dbReference>
<reference evidence="4 5" key="1">
    <citation type="submission" date="2019-02" db="EMBL/GenBank/DDBJ databases">
        <title>Deep-cultivation of Planctomycetes and their phenomic and genomic characterization uncovers novel biology.</title>
        <authorList>
            <person name="Wiegand S."/>
            <person name="Jogler M."/>
            <person name="Boedeker C."/>
            <person name="Pinto D."/>
            <person name="Vollmers J."/>
            <person name="Rivas-Marin E."/>
            <person name="Kohn T."/>
            <person name="Peeters S.H."/>
            <person name="Heuer A."/>
            <person name="Rast P."/>
            <person name="Oberbeckmann S."/>
            <person name="Bunk B."/>
            <person name="Jeske O."/>
            <person name="Meyerdierks A."/>
            <person name="Storesund J.E."/>
            <person name="Kallscheuer N."/>
            <person name="Luecker S."/>
            <person name="Lage O.M."/>
            <person name="Pohl T."/>
            <person name="Merkel B.J."/>
            <person name="Hornburger P."/>
            <person name="Mueller R.-W."/>
            <person name="Bruemmer F."/>
            <person name="Labrenz M."/>
            <person name="Spormann A.M."/>
            <person name="Op den Camp H."/>
            <person name="Overmann J."/>
            <person name="Amann R."/>
            <person name="Jetten M.S.M."/>
            <person name="Mascher T."/>
            <person name="Medema M.H."/>
            <person name="Devos D.P."/>
            <person name="Kaster A.-K."/>
            <person name="Ovreas L."/>
            <person name="Rohde M."/>
            <person name="Galperin M.Y."/>
            <person name="Jogler C."/>
        </authorList>
    </citation>
    <scope>NUCLEOTIDE SEQUENCE [LARGE SCALE GENOMIC DNA]</scope>
    <source>
        <strain evidence="4 5">Pla163</strain>
    </source>
</reference>
<organism evidence="4 5">
    <name type="scientific">Rohdeia mirabilis</name>
    <dbReference type="NCBI Taxonomy" id="2528008"/>
    <lineage>
        <taxon>Bacteria</taxon>
        <taxon>Pseudomonadati</taxon>
        <taxon>Planctomycetota</taxon>
        <taxon>Planctomycetia</taxon>
        <taxon>Planctomycetia incertae sedis</taxon>
        <taxon>Rohdeia</taxon>
    </lineage>
</organism>
<evidence type="ECO:0000313" key="4">
    <source>
        <dbReference type="EMBL" id="QDU83710.1"/>
    </source>
</evidence>
<proteinExistence type="predicted"/>
<comment type="pathway">
    <text evidence="1">Cofactor biosynthesis; thiamine diphosphate biosynthesis.</text>
</comment>
<dbReference type="EC" id="2.5.1.3" evidence="4"/>
<evidence type="ECO:0000313" key="5">
    <source>
        <dbReference type="Proteomes" id="UP000319342"/>
    </source>
</evidence>
<dbReference type="PANTHER" id="PTHR20857:SF15">
    <property type="entry name" value="THIAMINE-PHOSPHATE SYNTHASE"/>
    <property type="match status" value="1"/>
</dbReference>
<keyword evidence="4" id="KW-0808">Transferase</keyword>
<dbReference type="Pfam" id="PF02581">
    <property type="entry name" value="TMP-TENI"/>
    <property type="match status" value="1"/>
</dbReference>
<dbReference type="GO" id="GO:0004789">
    <property type="term" value="F:thiamine-phosphate diphosphorylase activity"/>
    <property type="evidence" value="ECO:0007669"/>
    <property type="project" value="UniProtKB-EC"/>
</dbReference>
<dbReference type="InterPro" id="IPR036206">
    <property type="entry name" value="ThiamineP_synth_sf"/>
</dbReference>
<evidence type="ECO:0000256" key="1">
    <source>
        <dbReference type="ARBA" id="ARBA00004948"/>
    </source>
</evidence>
<dbReference type="SUPFAM" id="SSF51391">
    <property type="entry name" value="Thiamin phosphate synthase"/>
    <property type="match status" value="1"/>
</dbReference>
<keyword evidence="5" id="KW-1185">Reference proteome</keyword>
<dbReference type="Proteomes" id="UP000319342">
    <property type="component" value="Chromosome"/>
</dbReference>
<dbReference type="PANTHER" id="PTHR20857">
    <property type="entry name" value="THIAMINE-PHOSPHATE PYROPHOSPHORYLASE"/>
    <property type="match status" value="1"/>
</dbReference>
<dbReference type="InterPro" id="IPR013785">
    <property type="entry name" value="Aldolase_TIM"/>
</dbReference>
<protein>
    <submittedName>
        <fullName evidence="4">Thiamine-phosphate synthase</fullName>
        <ecNumber evidence="4">2.5.1.3</ecNumber>
    </submittedName>
</protein>
<feature type="domain" description="Thiamine phosphate synthase/TenI" evidence="3">
    <location>
        <begin position="14"/>
        <end position="182"/>
    </location>
</feature>
<sequence>MGIFTPELLPEGEALERLLAAAPELDLVQVRVKSPGRRSGPAPARALLEWCERALDALDSIPDPCPLIVNDRPDVARALAGRCAGVHVGQDDTPSSLVRRVLGREPVIGLSTHDAAQVVLACEEPAVDYLGFGPIFATATKGYERGLGPERAWSAAAGADQLPLFPIGGIEICNALELDRVGRAAVGAAVFAADDPRSAARELRHLLGT</sequence>
<keyword evidence="2" id="KW-0784">Thiamine biosynthesis</keyword>
<dbReference type="Gene3D" id="3.20.20.70">
    <property type="entry name" value="Aldolase class I"/>
    <property type="match status" value="1"/>
</dbReference>
<dbReference type="InterPro" id="IPR022998">
    <property type="entry name" value="ThiamineP_synth_TenI"/>
</dbReference>
<dbReference type="CDD" id="cd00564">
    <property type="entry name" value="TMP_TenI"/>
    <property type="match status" value="1"/>
</dbReference>
<name>A0A518CWW9_9BACT</name>
<dbReference type="EMBL" id="CP036290">
    <property type="protein sequence ID" value="QDU83710.1"/>
    <property type="molecule type" value="Genomic_DNA"/>
</dbReference>
<dbReference type="AlphaFoldDB" id="A0A518CWW9"/>
<evidence type="ECO:0000259" key="3">
    <source>
        <dbReference type="Pfam" id="PF02581"/>
    </source>
</evidence>
<accession>A0A518CWW9</accession>